<evidence type="ECO:0000256" key="18">
    <source>
        <dbReference type="ARBA" id="ARBA00023136"/>
    </source>
</evidence>
<keyword evidence="11" id="KW-0999">Mitochondrion inner membrane</keyword>
<dbReference type="Gene3D" id="2.60.40.420">
    <property type="entry name" value="Cupredoxins - blue copper proteins"/>
    <property type="match status" value="1"/>
</dbReference>
<keyword evidence="16" id="KW-0186">Copper</keyword>
<keyword evidence="12" id="KW-0460">Magnesium</keyword>
<dbReference type="EC" id="7.1.1.9" evidence="5"/>
<comment type="subunit">
    <text evidence="4">Component of the cytochrome c oxidase (complex IV, CIV), a multisubunit enzyme composed of a catalytic core of 3 subunits and several supernumerary subunits. The complex exists as a monomer or a dimer and forms supercomplexes (SCs) in the inner mitochondrial membrane with ubiquinol-cytochrome c oxidoreductase (cytochrome b-c1 complex, complex III, CIII).</text>
</comment>
<dbReference type="CDD" id="cd13912">
    <property type="entry name" value="CcO_II_C"/>
    <property type="match status" value="1"/>
</dbReference>
<evidence type="ECO:0000256" key="2">
    <source>
        <dbReference type="ARBA" id="ARBA00004448"/>
    </source>
</evidence>
<comment type="similarity">
    <text evidence="3">Belongs to the cytochrome c oxidase subunit 2 family.</text>
</comment>
<dbReference type="InterPro" id="IPR001505">
    <property type="entry name" value="Copper_CuA"/>
</dbReference>
<evidence type="ECO:0000256" key="4">
    <source>
        <dbReference type="ARBA" id="ARBA00011164"/>
    </source>
</evidence>
<keyword evidence="10" id="KW-0479">Metal-binding</keyword>
<dbReference type="SUPFAM" id="SSF49503">
    <property type="entry name" value="Cupredoxins"/>
    <property type="match status" value="1"/>
</dbReference>
<evidence type="ECO:0000256" key="9">
    <source>
        <dbReference type="ARBA" id="ARBA00022692"/>
    </source>
</evidence>
<dbReference type="InterPro" id="IPR011759">
    <property type="entry name" value="Cyt_c_oxidase_su2_TM_dom"/>
</dbReference>
<feature type="transmembrane region" description="Helical" evidence="21">
    <location>
        <begin position="65"/>
        <end position="89"/>
    </location>
</feature>
<protein>
    <recommendedName>
        <fullName evidence="6">Cytochrome c oxidase subunit 2</fullName>
        <ecNumber evidence="5">7.1.1.9</ecNumber>
    </recommendedName>
    <alternativeName>
        <fullName evidence="19">Cytochrome c oxidase polypeptide II</fullName>
    </alternativeName>
</protein>
<evidence type="ECO:0000256" key="15">
    <source>
        <dbReference type="ARBA" id="ARBA00022989"/>
    </source>
</evidence>
<evidence type="ECO:0000256" key="3">
    <source>
        <dbReference type="ARBA" id="ARBA00007866"/>
    </source>
</evidence>
<dbReference type="EMBL" id="KF534714">
    <property type="protein sequence ID" value="AGZ90404.1"/>
    <property type="molecule type" value="Genomic_DNA"/>
</dbReference>
<dbReference type="PANTHER" id="PTHR22888">
    <property type="entry name" value="CYTOCHROME C OXIDASE, SUBUNIT II"/>
    <property type="match status" value="1"/>
</dbReference>
<dbReference type="GeneID" id="19018717"/>
<accession>X2CU35</accession>
<proteinExistence type="inferred from homology"/>
<comment type="cofactor">
    <cofactor evidence="1">
        <name>Cu cation</name>
        <dbReference type="ChEBI" id="CHEBI:23378"/>
    </cofactor>
</comment>
<dbReference type="CTD" id="4513"/>
<dbReference type="InterPro" id="IPR045187">
    <property type="entry name" value="CcO_II"/>
</dbReference>
<evidence type="ECO:0000256" key="19">
    <source>
        <dbReference type="ARBA" id="ARBA00031389"/>
    </source>
</evidence>
<dbReference type="PANTHER" id="PTHR22888:SF9">
    <property type="entry name" value="CYTOCHROME C OXIDASE SUBUNIT 2"/>
    <property type="match status" value="1"/>
</dbReference>
<evidence type="ECO:0000256" key="14">
    <source>
        <dbReference type="ARBA" id="ARBA00022982"/>
    </source>
</evidence>
<evidence type="ECO:0000256" key="8">
    <source>
        <dbReference type="ARBA" id="ARBA00022660"/>
    </source>
</evidence>
<dbReference type="Pfam" id="PF00116">
    <property type="entry name" value="COX2"/>
    <property type="match status" value="1"/>
</dbReference>
<dbReference type="SUPFAM" id="SSF81464">
    <property type="entry name" value="Cytochrome c oxidase subunit II-like, transmembrane region"/>
    <property type="match status" value="1"/>
</dbReference>
<comment type="catalytic activity">
    <reaction evidence="20">
        <text>4 Fe(II)-[cytochrome c] + O2 + 8 H(+)(in) = 4 Fe(III)-[cytochrome c] + 2 H2O + 4 H(+)(out)</text>
        <dbReference type="Rhea" id="RHEA:11436"/>
        <dbReference type="Rhea" id="RHEA-COMP:10350"/>
        <dbReference type="Rhea" id="RHEA-COMP:14399"/>
        <dbReference type="ChEBI" id="CHEBI:15377"/>
        <dbReference type="ChEBI" id="CHEBI:15378"/>
        <dbReference type="ChEBI" id="CHEBI:15379"/>
        <dbReference type="ChEBI" id="CHEBI:29033"/>
        <dbReference type="ChEBI" id="CHEBI:29034"/>
        <dbReference type="EC" id="7.1.1.9"/>
    </reaction>
    <physiologicalReaction direction="left-to-right" evidence="20">
        <dbReference type="Rhea" id="RHEA:11437"/>
    </physiologicalReaction>
</comment>
<dbReference type="PROSITE" id="PS50999">
    <property type="entry name" value="COX2_TM"/>
    <property type="match status" value="1"/>
</dbReference>
<keyword evidence="14" id="KW-0249">Electron transport</keyword>
<dbReference type="GO" id="GO:0004129">
    <property type="term" value="F:cytochrome-c oxidase activity"/>
    <property type="evidence" value="ECO:0007669"/>
    <property type="project" value="UniProtKB-EC"/>
</dbReference>
<dbReference type="GO" id="GO:0005743">
    <property type="term" value="C:mitochondrial inner membrane"/>
    <property type="evidence" value="ECO:0007669"/>
    <property type="project" value="UniProtKB-SubCell"/>
</dbReference>
<evidence type="ECO:0000256" key="20">
    <source>
        <dbReference type="ARBA" id="ARBA00049512"/>
    </source>
</evidence>
<evidence type="ECO:0000256" key="16">
    <source>
        <dbReference type="ARBA" id="ARBA00023008"/>
    </source>
</evidence>
<name>X2CU35_9BILA</name>
<evidence type="ECO:0000256" key="1">
    <source>
        <dbReference type="ARBA" id="ARBA00001935"/>
    </source>
</evidence>
<dbReference type="PROSITE" id="PS50857">
    <property type="entry name" value="COX2_CUA"/>
    <property type="match status" value="1"/>
</dbReference>
<evidence type="ECO:0000256" key="10">
    <source>
        <dbReference type="ARBA" id="ARBA00022723"/>
    </source>
</evidence>
<feature type="domain" description="Cytochrome oxidase subunit II transmembrane region profile" evidence="23">
    <location>
        <begin position="1"/>
        <end position="93"/>
    </location>
</feature>
<sequence length="230" mass="26134">MLNFFHLFNSMLFGSGFSGYMGWFHNFTCSFSFGVLVFVLLLLLYLIFNIDYFKNNSSEYQVGEFLCSMIPTAVLVTQMAPSLGLLYYYGLMNLDSSLTIKIAGHQWYWSYDYGCVENLEFDSYMKSSDQLVLGDLRLLDVDSRCVVPSDINTRFCTTSSDVIHSWAVPAFSVKLDGMSGIITTFCYNFPVLGLFYGQCSEICGVNHSFMPIVVECSLIEDFSEWVSSFM</sequence>
<keyword evidence="8" id="KW-0679">Respiratory chain</keyword>
<evidence type="ECO:0000256" key="7">
    <source>
        <dbReference type="ARBA" id="ARBA00022448"/>
    </source>
</evidence>
<feature type="transmembrane region" description="Helical" evidence="21">
    <location>
        <begin position="31"/>
        <end position="53"/>
    </location>
</feature>
<keyword evidence="15 21" id="KW-1133">Transmembrane helix</keyword>
<evidence type="ECO:0000259" key="23">
    <source>
        <dbReference type="PROSITE" id="PS50999"/>
    </source>
</evidence>
<evidence type="ECO:0000256" key="11">
    <source>
        <dbReference type="ARBA" id="ARBA00022792"/>
    </source>
</evidence>
<dbReference type="InterPro" id="IPR034210">
    <property type="entry name" value="CcO_II_C"/>
</dbReference>
<reference evidence="24" key="1">
    <citation type="journal article" date="2014" name="Zool. Scr.">
        <title>Phylogeny of Rhigonematomorpha based on the complete mitochondrial genome of Rhigonema thysanophora (Nematoda: Chromadorea).</title>
        <authorList>
            <person name="Kim T."/>
            <person name="Kim J."/>
            <person name="Cho S."/>
            <person name="Min G.-S."/>
            <person name="Park C."/>
            <person name="Carreno R.A."/>
            <person name="Nadler S.A."/>
            <person name="Park J.-K."/>
        </authorList>
    </citation>
    <scope>NUCLEOTIDE SEQUENCE</scope>
</reference>
<dbReference type="GO" id="GO:0005507">
    <property type="term" value="F:copper ion binding"/>
    <property type="evidence" value="ECO:0007669"/>
    <property type="project" value="InterPro"/>
</dbReference>
<evidence type="ECO:0000256" key="21">
    <source>
        <dbReference type="SAM" id="Phobius"/>
    </source>
</evidence>
<dbReference type="GO" id="GO:0042773">
    <property type="term" value="P:ATP synthesis coupled electron transport"/>
    <property type="evidence" value="ECO:0007669"/>
    <property type="project" value="TreeGrafter"/>
</dbReference>
<dbReference type="AlphaFoldDB" id="X2CU35"/>
<dbReference type="InterPro" id="IPR036257">
    <property type="entry name" value="Cyt_c_oxidase_su2_TM_sf"/>
</dbReference>
<keyword evidence="13" id="KW-1278">Translocase</keyword>
<keyword evidence="7" id="KW-0813">Transport</keyword>
<evidence type="ECO:0000256" key="17">
    <source>
        <dbReference type="ARBA" id="ARBA00023128"/>
    </source>
</evidence>
<dbReference type="InterPro" id="IPR008972">
    <property type="entry name" value="Cupredoxin"/>
</dbReference>
<keyword evidence="18 21" id="KW-0472">Membrane</keyword>
<dbReference type="PRINTS" id="PR01166">
    <property type="entry name" value="CYCOXIDASEII"/>
</dbReference>
<dbReference type="PROSITE" id="PS00078">
    <property type="entry name" value="COX2"/>
    <property type="match status" value="1"/>
</dbReference>
<gene>
    <name evidence="24" type="primary">Cox2</name>
</gene>
<geneLocation type="mitochondrion" evidence="24"/>
<evidence type="ECO:0000313" key="24">
    <source>
        <dbReference type="EMBL" id="AGZ90404.1"/>
    </source>
</evidence>
<feature type="transmembrane region" description="Helical" evidence="21">
    <location>
        <begin position="7"/>
        <end position="25"/>
    </location>
</feature>
<keyword evidence="9 21" id="KW-0812">Transmembrane</keyword>
<evidence type="ECO:0000256" key="5">
    <source>
        <dbReference type="ARBA" id="ARBA00012949"/>
    </source>
</evidence>
<evidence type="ECO:0000256" key="12">
    <source>
        <dbReference type="ARBA" id="ARBA00022842"/>
    </source>
</evidence>
<organism evidence="24">
    <name type="scientific">Rhigonema thysanophora</name>
    <dbReference type="NCBI Taxonomy" id="435730"/>
    <lineage>
        <taxon>Eukaryota</taxon>
        <taxon>Metazoa</taxon>
        <taxon>Ecdysozoa</taxon>
        <taxon>Nematoda</taxon>
        <taxon>Chromadorea</taxon>
        <taxon>Rhabditida</taxon>
        <taxon>Spirurina</taxon>
        <taxon>Rhigonematomorpha</taxon>
        <taxon>Rhigonematoidea</taxon>
        <taxon>Rhigonematidae</taxon>
        <taxon>Rhigonema</taxon>
    </lineage>
</organism>
<feature type="domain" description="Cytochrome oxidase subunit II copper A binding" evidence="22">
    <location>
        <begin position="95"/>
        <end position="228"/>
    </location>
</feature>
<keyword evidence="17 24" id="KW-0496">Mitochondrion</keyword>
<comment type="subcellular location">
    <subcellularLocation>
        <location evidence="2">Mitochondrion inner membrane</location>
        <topology evidence="2">Multi-pass membrane protein</topology>
    </subcellularLocation>
</comment>
<dbReference type="RefSeq" id="YP_009026496.1">
    <property type="nucleotide sequence ID" value="NC_024020.1"/>
</dbReference>
<dbReference type="InterPro" id="IPR002429">
    <property type="entry name" value="CcO_II-like_C"/>
</dbReference>
<evidence type="ECO:0000259" key="22">
    <source>
        <dbReference type="PROSITE" id="PS50857"/>
    </source>
</evidence>
<evidence type="ECO:0000256" key="13">
    <source>
        <dbReference type="ARBA" id="ARBA00022967"/>
    </source>
</evidence>
<dbReference type="FunFam" id="2.60.40.420:FF:000001">
    <property type="entry name" value="Cytochrome c oxidase subunit 2"/>
    <property type="match status" value="1"/>
</dbReference>
<evidence type="ECO:0000256" key="6">
    <source>
        <dbReference type="ARBA" id="ARBA00015946"/>
    </source>
</evidence>
<dbReference type="Gene3D" id="1.10.287.90">
    <property type="match status" value="1"/>
</dbReference>